<dbReference type="PRINTS" id="PR00080">
    <property type="entry name" value="SDRFAMILY"/>
</dbReference>
<dbReference type="FunFam" id="3.40.50.720:FF:000084">
    <property type="entry name" value="Short-chain dehydrogenase reductase"/>
    <property type="match status" value="1"/>
</dbReference>
<dbReference type="InterPro" id="IPR002347">
    <property type="entry name" value="SDR_fam"/>
</dbReference>
<protein>
    <submittedName>
        <fullName evidence="5">SDR family oxidoreductase</fullName>
    </submittedName>
</protein>
<dbReference type="InterPro" id="IPR020904">
    <property type="entry name" value="Sc_DH/Rdtase_CS"/>
</dbReference>
<evidence type="ECO:0000256" key="1">
    <source>
        <dbReference type="ARBA" id="ARBA00006484"/>
    </source>
</evidence>
<comment type="caution">
    <text evidence="5">The sequence shown here is derived from an EMBL/GenBank/DDBJ whole genome shotgun (WGS) entry which is preliminary data.</text>
</comment>
<keyword evidence="3" id="KW-0560">Oxidoreductase</keyword>
<keyword evidence="2" id="KW-0521">NADP</keyword>
<sequence>MKRQGKVQNMSDLEGRVALVTGSATGLGRSVSVKLAERGADVIINYSRSSAEAAEAADLCRTAGAQVKVVQANVADPAGCRELAEAAQQWGWLDILVNNAGITRHARDHSDLDALTKADFMDIYEVNVVGPYLMLQATKPLLEAAYEKTGRSSAVLNTSSIAGIKGIGSSVAYAASKGALNTMTVSLARALAPAIRVNAICPGFIGTRWFKDTMDEQSFEKTLRRIEAATPLAAASDPNDIADTALFFLSDASRHVTGELLLVDAGLHLGKGTT</sequence>
<accession>A0AAE3WGZ2</accession>
<proteinExistence type="inferred from homology"/>
<dbReference type="Proteomes" id="UP001226762">
    <property type="component" value="Unassembled WGS sequence"/>
</dbReference>
<evidence type="ECO:0000259" key="4">
    <source>
        <dbReference type="SMART" id="SM00822"/>
    </source>
</evidence>
<dbReference type="GO" id="GO:0016491">
    <property type="term" value="F:oxidoreductase activity"/>
    <property type="evidence" value="ECO:0007669"/>
    <property type="project" value="UniProtKB-KW"/>
</dbReference>
<evidence type="ECO:0000313" key="6">
    <source>
        <dbReference type="Proteomes" id="UP001226762"/>
    </source>
</evidence>
<evidence type="ECO:0000256" key="2">
    <source>
        <dbReference type="ARBA" id="ARBA00022857"/>
    </source>
</evidence>
<organism evidence="5 6">
    <name type="scientific">Marimonas arenosa</name>
    <dbReference type="NCBI Taxonomy" id="1795305"/>
    <lineage>
        <taxon>Bacteria</taxon>
        <taxon>Pseudomonadati</taxon>
        <taxon>Pseudomonadota</taxon>
        <taxon>Alphaproteobacteria</taxon>
        <taxon>Rhodobacterales</taxon>
        <taxon>Paracoccaceae</taxon>
        <taxon>Marimonas</taxon>
    </lineage>
</organism>
<dbReference type="PANTHER" id="PTHR43618">
    <property type="entry name" value="7-ALPHA-HYDROXYSTEROID DEHYDROGENASE"/>
    <property type="match status" value="1"/>
</dbReference>
<dbReference type="AlphaFoldDB" id="A0AAE3WGZ2"/>
<gene>
    <name evidence="5" type="ORF">NO357_17020</name>
</gene>
<dbReference type="Gene3D" id="3.40.50.720">
    <property type="entry name" value="NAD(P)-binding Rossmann-like Domain"/>
    <property type="match status" value="1"/>
</dbReference>
<dbReference type="PROSITE" id="PS00061">
    <property type="entry name" value="ADH_SHORT"/>
    <property type="match status" value="1"/>
</dbReference>
<dbReference type="SUPFAM" id="SSF51735">
    <property type="entry name" value="NAD(P)-binding Rossmann-fold domains"/>
    <property type="match status" value="1"/>
</dbReference>
<keyword evidence="6" id="KW-1185">Reference proteome</keyword>
<name>A0AAE3WGZ2_9RHOB</name>
<dbReference type="PANTHER" id="PTHR43618:SF8">
    <property type="entry name" value="7ALPHA-HYDROXYSTEROID DEHYDROGENASE"/>
    <property type="match status" value="1"/>
</dbReference>
<reference evidence="5" key="1">
    <citation type="submission" date="2022-07" db="EMBL/GenBank/DDBJ databases">
        <authorList>
            <person name="Otstavnykh N."/>
            <person name="Isaeva M."/>
            <person name="Bystritskaya E."/>
        </authorList>
    </citation>
    <scope>NUCLEOTIDE SEQUENCE</scope>
    <source>
        <strain evidence="5">KCTC 52189</strain>
    </source>
</reference>
<dbReference type="SMART" id="SM00822">
    <property type="entry name" value="PKS_KR"/>
    <property type="match status" value="1"/>
</dbReference>
<dbReference type="InterPro" id="IPR057326">
    <property type="entry name" value="KR_dom"/>
</dbReference>
<comment type="similarity">
    <text evidence="1">Belongs to the short-chain dehydrogenases/reductases (SDR) family.</text>
</comment>
<reference evidence="5" key="2">
    <citation type="submission" date="2023-02" db="EMBL/GenBank/DDBJ databases">
        <title>'Rhodoalgimonas zhirmunskyi' gen. nov., isolated from a red alga.</title>
        <authorList>
            <person name="Nedashkovskaya O.I."/>
            <person name="Otstavnykh N.Y."/>
            <person name="Bystritskaya E.P."/>
            <person name="Balabanova L.A."/>
            <person name="Isaeva M.P."/>
        </authorList>
    </citation>
    <scope>NUCLEOTIDE SEQUENCE</scope>
    <source>
        <strain evidence="5">KCTC 52189</strain>
    </source>
</reference>
<feature type="domain" description="Ketoreductase" evidence="4">
    <location>
        <begin position="16"/>
        <end position="203"/>
    </location>
</feature>
<dbReference type="PRINTS" id="PR00081">
    <property type="entry name" value="GDHRDH"/>
</dbReference>
<evidence type="ECO:0000313" key="5">
    <source>
        <dbReference type="EMBL" id="MDQ2091607.1"/>
    </source>
</evidence>
<dbReference type="EMBL" id="JANHAX010000005">
    <property type="protein sequence ID" value="MDQ2091607.1"/>
    <property type="molecule type" value="Genomic_DNA"/>
</dbReference>
<evidence type="ECO:0000256" key="3">
    <source>
        <dbReference type="ARBA" id="ARBA00023002"/>
    </source>
</evidence>
<dbReference type="Pfam" id="PF13561">
    <property type="entry name" value="adh_short_C2"/>
    <property type="match status" value="1"/>
</dbReference>
<dbReference type="InterPro" id="IPR052178">
    <property type="entry name" value="Sec_Metab_Biosynth_SDR"/>
</dbReference>
<dbReference type="InterPro" id="IPR036291">
    <property type="entry name" value="NAD(P)-bd_dom_sf"/>
</dbReference>
<dbReference type="CDD" id="cd05233">
    <property type="entry name" value="SDR_c"/>
    <property type="match status" value="1"/>
</dbReference>